<dbReference type="AlphaFoldDB" id="A0A847ET99"/>
<feature type="transmembrane region" description="Helical" evidence="1">
    <location>
        <begin position="103"/>
        <end position="126"/>
    </location>
</feature>
<feature type="transmembrane region" description="Helical" evidence="1">
    <location>
        <begin position="16"/>
        <end position="34"/>
    </location>
</feature>
<keyword evidence="1" id="KW-1133">Transmembrane helix</keyword>
<dbReference type="Gene3D" id="1.20.120.1220">
    <property type="match status" value="1"/>
</dbReference>
<feature type="transmembrane region" description="Helical" evidence="1">
    <location>
        <begin position="179"/>
        <end position="197"/>
    </location>
</feature>
<evidence type="ECO:0000256" key="1">
    <source>
        <dbReference type="SAM" id="Phobius"/>
    </source>
</evidence>
<gene>
    <name evidence="2" type="ORF">GX618_01410</name>
</gene>
<proteinExistence type="predicted"/>
<feature type="transmembrane region" description="Helical" evidence="1">
    <location>
        <begin position="138"/>
        <end position="167"/>
    </location>
</feature>
<feature type="transmembrane region" description="Helical" evidence="1">
    <location>
        <begin position="41"/>
        <end position="62"/>
    </location>
</feature>
<dbReference type="EMBL" id="JAAZAL010000049">
    <property type="protein sequence ID" value="NLE30916.1"/>
    <property type="molecule type" value="Genomic_DNA"/>
</dbReference>
<feature type="transmembrane region" description="Helical" evidence="1">
    <location>
        <begin position="74"/>
        <end position="91"/>
    </location>
</feature>
<name>A0A847ET99_9BACT</name>
<protein>
    <recommendedName>
        <fullName evidence="4">Prepilin type IV endopeptidase peptidase domain-containing protein</fullName>
    </recommendedName>
</protein>
<dbReference type="Proteomes" id="UP000554004">
    <property type="component" value="Unassembled WGS sequence"/>
</dbReference>
<accession>A0A847ET99</accession>
<evidence type="ECO:0000313" key="2">
    <source>
        <dbReference type="EMBL" id="NLE30916.1"/>
    </source>
</evidence>
<sequence>MKSQILKTNCNTTEKIFISFLGISILSLYVKVLLYSNFSILNIGVFLIGTIIFSSLVFLAYIDLKIMEVHNLTSLILFFFLSVLNIVLFLIKRDITLANGWQYIAYDNIFAALILGSISQLIVLISKEKALGQGDVRMLLIAGLLVGKTNLMIWGYLTVFSALAYGVVIGLRKKKFKNVKIPLLPFIVLSIIIILLFL</sequence>
<keyword evidence="1" id="KW-0812">Transmembrane</keyword>
<evidence type="ECO:0000313" key="3">
    <source>
        <dbReference type="Proteomes" id="UP000554004"/>
    </source>
</evidence>
<comment type="caution">
    <text evidence="2">The sequence shown here is derived from an EMBL/GenBank/DDBJ whole genome shotgun (WGS) entry which is preliminary data.</text>
</comment>
<evidence type="ECO:0008006" key="4">
    <source>
        <dbReference type="Google" id="ProtNLM"/>
    </source>
</evidence>
<organism evidence="2 3">
    <name type="scientific">Candidatus Dojkabacteria bacterium</name>
    <dbReference type="NCBI Taxonomy" id="2099670"/>
    <lineage>
        <taxon>Bacteria</taxon>
        <taxon>Candidatus Dojkabacteria</taxon>
    </lineage>
</organism>
<reference evidence="2 3" key="1">
    <citation type="journal article" date="2020" name="Biotechnol. Biofuels">
        <title>New insights from the biogas microbiome by comprehensive genome-resolved metagenomics of nearly 1600 species originating from multiple anaerobic digesters.</title>
        <authorList>
            <person name="Campanaro S."/>
            <person name="Treu L."/>
            <person name="Rodriguez-R L.M."/>
            <person name="Kovalovszki A."/>
            <person name="Ziels R.M."/>
            <person name="Maus I."/>
            <person name="Zhu X."/>
            <person name="Kougias P.G."/>
            <person name="Basile A."/>
            <person name="Luo G."/>
            <person name="Schluter A."/>
            <person name="Konstantinidis K.T."/>
            <person name="Angelidaki I."/>
        </authorList>
    </citation>
    <scope>NUCLEOTIDE SEQUENCE [LARGE SCALE GENOMIC DNA]</scope>
    <source>
        <strain evidence="2">AS06rmzACSIP_421</strain>
    </source>
</reference>
<keyword evidence="1" id="KW-0472">Membrane</keyword>